<dbReference type="GO" id="GO:0006260">
    <property type="term" value="P:DNA replication"/>
    <property type="evidence" value="ECO:0007669"/>
    <property type="project" value="TreeGrafter"/>
</dbReference>
<evidence type="ECO:0000313" key="5">
    <source>
        <dbReference type="EMBL" id="MPR30887.1"/>
    </source>
</evidence>
<dbReference type="Pfam" id="PF01695">
    <property type="entry name" value="IstB_IS21"/>
    <property type="match status" value="1"/>
</dbReference>
<keyword evidence="6" id="KW-1185">Reference proteome</keyword>
<evidence type="ECO:0000313" key="6">
    <source>
        <dbReference type="Proteomes" id="UP000403266"/>
    </source>
</evidence>
<dbReference type="Proteomes" id="UP000403266">
    <property type="component" value="Unassembled WGS sequence"/>
</dbReference>
<dbReference type="EMBL" id="VOSK01000476">
    <property type="protein sequence ID" value="MPR30887.1"/>
    <property type="molecule type" value="Genomic_DNA"/>
</dbReference>
<dbReference type="InterPro" id="IPR047661">
    <property type="entry name" value="IstB"/>
</dbReference>
<dbReference type="AlphaFoldDB" id="A0A5N7MVA7"/>
<dbReference type="NCBIfam" id="NF038214">
    <property type="entry name" value="IS21_help_AAA"/>
    <property type="match status" value="1"/>
</dbReference>
<dbReference type="InterPro" id="IPR028350">
    <property type="entry name" value="DNAC/IstB-like"/>
</dbReference>
<name>A0A5N7MVA7_9HYPH</name>
<dbReference type="PIRSF" id="PIRSF003073">
    <property type="entry name" value="DNAC_TnpB_IstB"/>
    <property type="match status" value="1"/>
</dbReference>
<protein>
    <submittedName>
        <fullName evidence="5">AAA family ATPase</fullName>
    </submittedName>
</protein>
<dbReference type="GO" id="GO:0005524">
    <property type="term" value="F:ATP binding"/>
    <property type="evidence" value="ECO:0007669"/>
    <property type="project" value="UniProtKB-KW"/>
</dbReference>
<dbReference type="OrthoDB" id="8150723at2"/>
<dbReference type="NCBIfam" id="NF006038">
    <property type="entry name" value="PRK08181.1"/>
    <property type="match status" value="1"/>
</dbReference>
<organism evidence="5 6">
    <name type="scientific">Microvirga tunisiensis</name>
    <dbReference type="NCBI Taxonomy" id="2108360"/>
    <lineage>
        <taxon>Bacteria</taxon>
        <taxon>Pseudomonadati</taxon>
        <taxon>Pseudomonadota</taxon>
        <taxon>Alphaproteobacteria</taxon>
        <taxon>Hyphomicrobiales</taxon>
        <taxon>Methylobacteriaceae</taxon>
        <taxon>Microvirga</taxon>
    </lineage>
</organism>
<dbReference type="PANTHER" id="PTHR30050:SF4">
    <property type="entry name" value="ATP-BINDING PROTEIN RV3427C IN INSERTION SEQUENCE-RELATED"/>
    <property type="match status" value="1"/>
</dbReference>
<evidence type="ECO:0000259" key="4">
    <source>
        <dbReference type="SMART" id="SM00382"/>
    </source>
</evidence>
<dbReference type="Gene3D" id="3.40.50.300">
    <property type="entry name" value="P-loop containing nucleotide triphosphate hydrolases"/>
    <property type="match status" value="1"/>
</dbReference>
<comment type="caution">
    <text evidence="5">The sequence shown here is derived from an EMBL/GenBank/DDBJ whole genome shotgun (WGS) entry which is preliminary data.</text>
</comment>
<dbReference type="SUPFAM" id="SSF52540">
    <property type="entry name" value="P-loop containing nucleoside triphosphate hydrolases"/>
    <property type="match status" value="1"/>
</dbReference>
<dbReference type="PANTHER" id="PTHR30050">
    <property type="entry name" value="CHROMOSOMAL REPLICATION INITIATOR PROTEIN DNAA"/>
    <property type="match status" value="1"/>
</dbReference>
<proteinExistence type="inferred from homology"/>
<dbReference type="SMART" id="SM00382">
    <property type="entry name" value="AAA"/>
    <property type="match status" value="1"/>
</dbReference>
<sequence>MTVTTDTARLPLLLTTLLLPTVARLWPAIGATADAEGWPAAKTLATLLEHEVAERASRRIQRHLIEARLPSGKTLDTFDFAAVPMVSRARIAALAEGDSWLAKGTNILCFGPPGVGKTHLSSALGHALIDAGYRVLFTRTTDLVQHLQTARQELKLASAIEKLDKYHLLVLDDLSYVQKSQAETSVLFELISARYERRSLFITANQPFGAWDSVFPDPAMTVAAIDRLVHHAIILEMNTDSYRRKSAQARAVTSDPGTTAHPN</sequence>
<dbReference type="CDD" id="cd00009">
    <property type="entry name" value="AAA"/>
    <property type="match status" value="1"/>
</dbReference>
<dbReference type="InterPro" id="IPR027417">
    <property type="entry name" value="P-loop_NTPase"/>
</dbReference>
<evidence type="ECO:0000256" key="2">
    <source>
        <dbReference type="ARBA" id="ARBA00022741"/>
    </source>
</evidence>
<comment type="similarity">
    <text evidence="1">Belongs to the IS21/IS1162 putative ATP-binding protein family.</text>
</comment>
<keyword evidence="2" id="KW-0547">Nucleotide-binding</keyword>
<dbReference type="InterPro" id="IPR002611">
    <property type="entry name" value="IstB_ATP-bd"/>
</dbReference>
<feature type="domain" description="AAA+ ATPase" evidence="4">
    <location>
        <begin position="103"/>
        <end position="235"/>
    </location>
</feature>
<evidence type="ECO:0000256" key="1">
    <source>
        <dbReference type="ARBA" id="ARBA00008059"/>
    </source>
</evidence>
<reference evidence="5 6" key="1">
    <citation type="journal article" date="2019" name="Syst. Appl. Microbiol.">
        <title>Microvirga tunisiensis sp. nov., a root nodule symbiotic bacterium isolated from Lupinus micranthus and L. luteus grown in Northern Tunisia.</title>
        <authorList>
            <person name="Msaddak A."/>
            <person name="Rejili M."/>
            <person name="Duran D."/>
            <person name="Mars M."/>
            <person name="Palacios J.M."/>
            <person name="Ruiz-Argueso T."/>
            <person name="Rey L."/>
            <person name="Imperial J."/>
        </authorList>
    </citation>
    <scope>NUCLEOTIDE SEQUENCE [LARGE SCALE GENOMIC DNA]</scope>
    <source>
        <strain evidence="5 6">Lmie10</strain>
    </source>
</reference>
<gene>
    <name evidence="5" type="ORF">FS320_39600</name>
</gene>
<dbReference type="InterPro" id="IPR003593">
    <property type="entry name" value="AAA+_ATPase"/>
</dbReference>
<accession>A0A5N7MVA7</accession>
<evidence type="ECO:0000256" key="3">
    <source>
        <dbReference type="ARBA" id="ARBA00022840"/>
    </source>
</evidence>
<dbReference type="RefSeq" id="WP_152717894.1">
    <property type="nucleotide sequence ID" value="NZ_VOSJ01000504.1"/>
</dbReference>
<keyword evidence="3" id="KW-0067">ATP-binding</keyword>